<evidence type="ECO:0000256" key="8">
    <source>
        <dbReference type="PROSITE-ProRule" id="PRU01360"/>
    </source>
</evidence>
<evidence type="ECO:0000313" key="11">
    <source>
        <dbReference type="Proteomes" id="UP000013909"/>
    </source>
</evidence>
<dbReference type="InterPro" id="IPR037066">
    <property type="entry name" value="Plug_dom_sf"/>
</dbReference>
<evidence type="ECO:0000256" key="7">
    <source>
        <dbReference type="ARBA" id="ARBA00023237"/>
    </source>
</evidence>
<dbReference type="PANTHER" id="PTHR30069">
    <property type="entry name" value="TONB-DEPENDENT OUTER MEMBRANE RECEPTOR"/>
    <property type="match status" value="1"/>
</dbReference>
<dbReference type="PANTHER" id="PTHR30069:SF29">
    <property type="entry name" value="HEMOGLOBIN AND HEMOGLOBIN-HAPTOGLOBIN-BINDING PROTEIN 1-RELATED"/>
    <property type="match status" value="1"/>
</dbReference>
<dbReference type="InterPro" id="IPR012910">
    <property type="entry name" value="Plug_dom"/>
</dbReference>
<evidence type="ECO:0000259" key="9">
    <source>
        <dbReference type="Pfam" id="PF07715"/>
    </source>
</evidence>
<dbReference type="GO" id="GO:0015344">
    <property type="term" value="F:siderophore uptake transmembrane transporter activity"/>
    <property type="evidence" value="ECO:0007669"/>
    <property type="project" value="TreeGrafter"/>
</dbReference>
<comment type="subcellular location">
    <subcellularLocation>
        <location evidence="1 8">Cell outer membrane</location>
        <topology evidence="1 8">Multi-pass membrane protein</topology>
    </subcellularLocation>
</comment>
<evidence type="ECO:0000256" key="3">
    <source>
        <dbReference type="ARBA" id="ARBA00022452"/>
    </source>
</evidence>
<keyword evidence="11" id="KW-1185">Reference proteome</keyword>
<dbReference type="STRING" id="1232681.ADIS_0098"/>
<evidence type="ECO:0000256" key="1">
    <source>
        <dbReference type="ARBA" id="ARBA00004571"/>
    </source>
</evidence>
<dbReference type="Pfam" id="PF07715">
    <property type="entry name" value="Plug"/>
    <property type="match status" value="1"/>
</dbReference>
<proteinExistence type="inferred from homology"/>
<keyword evidence="3 8" id="KW-1134">Transmembrane beta strand</keyword>
<dbReference type="Gene3D" id="2.170.130.10">
    <property type="entry name" value="TonB-dependent receptor, plug domain"/>
    <property type="match status" value="1"/>
</dbReference>
<dbReference type="InterPro" id="IPR036942">
    <property type="entry name" value="Beta-barrel_TonB_sf"/>
</dbReference>
<sequence>MLLGTLILWYLGLFSGEVSTPGDTLLLQPVEVKASSLERFSRGQQVISIDSVALRDLSGLTLSELLQRRSGLFVRQYGPGMIASLTMRGTSAGHNAFFWNGLPINSPSLGQMDLSLLPLSGTDRVQIHMGSSGANYGTDAIGGAIHLSSDVMGGTGWMAEASSGVGSFGLNRQEVQIGFSNSQVGSRSRFYRLQAPNRYPFRNMGKIGLPVEIQEHAGVNQMGLMQDLVWRVGVNSQLSSSFWWNAAHRDVQPVMGSNSTDVQSDQSTRWVLDFNRTTENRHLNLKAGWVRDEMVFNRSDVNITQQFLLAGELDWSLGSRLEFKSGSRATYILGKLSTYEATDNRIEIYQAVNFNASPDMVVSVNLRQLVFEGEFAPFSPSLGIDWSLLQQNGHQLTGKVAGARSFKVPTLNDRFWVPGGNPDLKSENALSGELGFLYRYTDSKYAWETRVSYYDMQVDNWILWLPGDVYWSPRNVRKVSSHGMDLFFSGHRQSGKWKTGLSGSLSLNQAVILRSDGNNIHEIGKILPYTPGTKAQLGLDVHRESLQFFINGHRVGQRFVSIDNQSALAGYQLFDTGWRYERAFNRQVVSLGFQVNNFLNTRYEVLRLRPMPGRNFELNITYKL</sequence>
<evidence type="ECO:0000313" key="10">
    <source>
        <dbReference type="EMBL" id="EON79408.1"/>
    </source>
</evidence>
<keyword evidence="5" id="KW-0732">Signal</keyword>
<comment type="caution">
    <text evidence="10">The sequence shown here is derived from an EMBL/GenBank/DDBJ whole genome shotgun (WGS) entry which is preliminary data.</text>
</comment>
<dbReference type="PROSITE" id="PS52016">
    <property type="entry name" value="TONB_DEPENDENT_REC_3"/>
    <property type="match status" value="1"/>
</dbReference>
<dbReference type="GO" id="GO:0009279">
    <property type="term" value="C:cell outer membrane"/>
    <property type="evidence" value="ECO:0007669"/>
    <property type="project" value="UniProtKB-SubCell"/>
</dbReference>
<evidence type="ECO:0000256" key="4">
    <source>
        <dbReference type="ARBA" id="ARBA00022692"/>
    </source>
</evidence>
<keyword evidence="10" id="KW-0675">Receptor</keyword>
<dbReference type="GO" id="GO:0044718">
    <property type="term" value="P:siderophore transmembrane transport"/>
    <property type="evidence" value="ECO:0007669"/>
    <property type="project" value="TreeGrafter"/>
</dbReference>
<reference evidence="10 11" key="1">
    <citation type="submission" date="2013-02" db="EMBL/GenBank/DDBJ databases">
        <title>A novel strain isolated from Lonar lake, Maharashtra, India.</title>
        <authorList>
            <person name="Singh A."/>
        </authorList>
    </citation>
    <scope>NUCLEOTIDE SEQUENCE [LARGE SCALE GENOMIC DNA]</scope>
    <source>
        <strain evidence="10 11">AK24</strain>
    </source>
</reference>
<dbReference type="Proteomes" id="UP000013909">
    <property type="component" value="Unassembled WGS sequence"/>
</dbReference>
<organism evidence="10 11">
    <name type="scientific">Lunatimonas lonarensis</name>
    <dbReference type="NCBI Taxonomy" id="1232681"/>
    <lineage>
        <taxon>Bacteria</taxon>
        <taxon>Pseudomonadati</taxon>
        <taxon>Bacteroidota</taxon>
        <taxon>Cytophagia</taxon>
        <taxon>Cytophagales</taxon>
        <taxon>Cyclobacteriaceae</taxon>
    </lineage>
</organism>
<keyword evidence="2 8" id="KW-0813">Transport</keyword>
<accession>R7ZZD0</accession>
<dbReference type="EMBL" id="AQHR01000004">
    <property type="protein sequence ID" value="EON79408.1"/>
    <property type="molecule type" value="Genomic_DNA"/>
</dbReference>
<dbReference type="InterPro" id="IPR039426">
    <property type="entry name" value="TonB-dep_rcpt-like"/>
</dbReference>
<keyword evidence="6 8" id="KW-0472">Membrane</keyword>
<keyword evidence="7 8" id="KW-0998">Cell outer membrane</keyword>
<evidence type="ECO:0000256" key="2">
    <source>
        <dbReference type="ARBA" id="ARBA00022448"/>
    </source>
</evidence>
<gene>
    <name evidence="10" type="ORF">ADIS_0098</name>
</gene>
<evidence type="ECO:0000256" key="5">
    <source>
        <dbReference type="ARBA" id="ARBA00022729"/>
    </source>
</evidence>
<keyword evidence="4 8" id="KW-0812">Transmembrane</keyword>
<name>R7ZZD0_9BACT</name>
<dbReference type="AlphaFoldDB" id="R7ZZD0"/>
<comment type="similarity">
    <text evidence="8">Belongs to the TonB-dependent receptor family.</text>
</comment>
<feature type="domain" description="TonB-dependent receptor plug" evidence="9">
    <location>
        <begin position="44"/>
        <end position="144"/>
    </location>
</feature>
<dbReference type="SUPFAM" id="SSF56935">
    <property type="entry name" value="Porins"/>
    <property type="match status" value="1"/>
</dbReference>
<evidence type="ECO:0000256" key="6">
    <source>
        <dbReference type="ARBA" id="ARBA00023136"/>
    </source>
</evidence>
<dbReference type="Gene3D" id="2.40.170.20">
    <property type="entry name" value="TonB-dependent receptor, beta-barrel domain"/>
    <property type="match status" value="1"/>
</dbReference>
<protein>
    <submittedName>
        <fullName evidence="10">Iron compound TonB-dependent receptor, putative</fullName>
    </submittedName>
</protein>